<evidence type="ECO:0000256" key="5">
    <source>
        <dbReference type="ARBA" id="ARBA00023239"/>
    </source>
</evidence>
<feature type="active site" evidence="7">
    <location>
        <position position="128"/>
    </location>
</feature>
<dbReference type="NCBIfam" id="TIGR00581">
    <property type="entry name" value="moaC"/>
    <property type="match status" value="1"/>
</dbReference>
<comment type="subunit">
    <text evidence="7">Homohexamer; trimer of dimers.</text>
</comment>
<keyword evidence="4 7" id="KW-0501">Molybdenum cofactor biosynthesis</keyword>
<dbReference type="Pfam" id="PF01967">
    <property type="entry name" value="MoaC"/>
    <property type="match status" value="1"/>
</dbReference>
<dbReference type="InterPro" id="IPR023045">
    <property type="entry name" value="MoaC"/>
</dbReference>
<evidence type="ECO:0000313" key="10">
    <source>
        <dbReference type="EMBL" id="TVM32341.1"/>
    </source>
</evidence>
<comment type="catalytic activity">
    <reaction evidence="1 7">
        <text>(8S)-3',8-cyclo-7,8-dihydroguanosine 5'-triphosphate = cyclic pyranopterin phosphate + diphosphate</text>
        <dbReference type="Rhea" id="RHEA:49580"/>
        <dbReference type="ChEBI" id="CHEBI:33019"/>
        <dbReference type="ChEBI" id="CHEBI:59648"/>
        <dbReference type="ChEBI" id="CHEBI:131766"/>
        <dbReference type="EC" id="4.6.1.17"/>
    </reaction>
</comment>
<evidence type="ECO:0000256" key="4">
    <source>
        <dbReference type="ARBA" id="ARBA00023150"/>
    </source>
</evidence>
<protein>
    <recommendedName>
        <fullName evidence="3 7">Cyclic pyranopterin monophosphate synthase</fullName>
        <ecNumber evidence="3 7">4.6.1.17</ecNumber>
    </recommendedName>
    <alternativeName>
        <fullName evidence="7">Molybdenum cofactor biosynthesis protein C</fullName>
    </alternativeName>
</protein>
<dbReference type="GO" id="GO:0061799">
    <property type="term" value="F:cyclic pyranopterin monophosphate synthase activity"/>
    <property type="evidence" value="ECO:0007669"/>
    <property type="project" value="UniProtKB-UniRule"/>
</dbReference>
<reference evidence="10 11" key="1">
    <citation type="submission" date="2018-06" db="EMBL/GenBank/DDBJ databases">
        <title>Complete genome of Desulfovibrio marinus P48SEP.</title>
        <authorList>
            <person name="Crispim J.S."/>
            <person name="Vidigal P.M.P."/>
            <person name="Silva L.C.F."/>
            <person name="Araujo L.C."/>
            <person name="Laguardia C.N."/>
            <person name="Dias R.S."/>
            <person name="Sousa M.P."/>
            <person name="Paula S.O."/>
            <person name="Silva C."/>
        </authorList>
    </citation>
    <scope>NUCLEOTIDE SEQUENCE [LARGE SCALE GENOMIC DNA]</scope>
    <source>
        <strain evidence="10 11">P48SEP</strain>
    </source>
</reference>
<evidence type="ECO:0000313" key="9">
    <source>
        <dbReference type="EMBL" id="QJT10392.1"/>
    </source>
</evidence>
<dbReference type="InterPro" id="IPR002820">
    <property type="entry name" value="Mopterin_CF_biosynth-C_dom"/>
</dbReference>
<evidence type="ECO:0000256" key="2">
    <source>
        <dbReference type="ARBA" id="ARBA00005046"/>
    </source>
</evidence>
<dbReference type="RefSeq" id="WP_144306351.1">
    <property type="nucleotide sequence ID" value="NZ_CP039543.1"/>
</dbReference>
<feature type="domain" description="Molybdopterin cofactor biosynthesis C (MoaC)" evidence="8">
    <location>
        <begin position="15"/>
        <end position="150"/>
    </location>
</feature>
<dbReference type="OrthoDB" id="9794429at2"/>
<proteinExistence type="inferred from homology"/>
<evidence type="ECO:0000256" key="1">
    <source>
        <dbReference type="ARBA" id="ARBA00001637"/>
    </source>
</evidence>
<dbReference type="CDD" id="cd01420">
    <property type="entry name" value="MoaC_PE"/>
    <property type="match status" value="1"/>
</dbReference>
<evidence type="ECO:0000256" key="6">
    <source>
        <dbReference type="ARBA" id="ARBA00055087"/>
    </source>
</evidence>
<evidence type="ECO:0000256" key="7">
    <source>
        <dbReference type="HAMAP-Rule" id="MF_01224"/>
    </source>
</evidence>
<dbReference type="PANTHER" id="PTHR22960">
    <property type="entry name" value="MOLYBDOPTERIN COFACTOR SYNTHESIS PROTEIN A"/>
    <property type="match status" value="1"/>
</dbReference>
<dbReference type="Proteomes" id="UP000503251">
    <property type="component" value="Chromosome"/>
</dbReference>
<reference evidence="9 12" key="2">
    <citation type="submission" date="2019-04" db="EMBL/GenBank/DDBJ databases">
        <title>Isolation and culture of sulfate reducing bacteria from the cold seep of the South China Sea.</title>
        <authorList>
            <person name="Sun C."/>
            <person name="Liu R."/>
        </authorList>
    </citation>
    <scope>NUCLEOTIDE SEQUENCE [LARGE SCALE GENOMIC DNA]</scope>
    <source>
        <strain evidence="9 12">CS1</strain>
    </source>
</reference>
<sequence length="168" mass="18082">MSGFSHIDEQGRARMVDVAGKNVTQRRAIAGMQVRLSAETFRLLKEQALPKGDAMATARIAGIQAGKLTAQLIPLCHPLPLSFLDVSFGLDEARSTVLVKAEARTADRTGVEMEAMTAASVAGLALYDMCKAVQKDIVLGELKLLYKSGGKSGEFKSPEWAEWESVGE</sequence>
<organism evidence="10 11">
    <name type="scientific">Oceanidesulfovibrio marinus</name>
    <dbReference type="NCBI Taxonomy" id="370038"/>
    <lineage>
        <taxon>Bacteria</taxon>
        <taxon>Pseudomonadati</taxon>
        <taxon>Thermodesulfobacteriota</taxon>
        <taxon>Desulfovibrionia</taxon>
        <taxon>Desulfovibrionales</taxon>
        <taxon>Desulfovibrionaceae</taxon>
        <taxon>Oceanidesulfovibrio</taxon>
    </lineage>
</organism>
<dbReference type="AlphaFoldDB" id="A0A6P1ZH41"/>
<dbReference type="UniPathway" id="UPA00344"/>
<dbReference type="SUPFAM" id="SSF55040">
    <property type="entry name" value="Molybdenum cofactor biosynthesis protein C, MoaC"/>
    <property type="match status" value="1"/>
</dbReference>
<keyword evidence="12" id="KW-1185">Reference proteome</keyword>
<dbReference type="Gene3D" id="3.30.70.640">
    <property type="entry name" value="Molybdopterin cofactor biosynthesis C (MoaC) domain"/>
    <property type="match status" value="1"/>
</dbReference>
<name>A0A6P1ZH41_9BACT</name>
<dbReference type="GO" id="GO:0006777">
    <property type="term" value="P:Mo-molybdopterin cofactor biosynthetic process"/>
    <property type="evidence" value="ECO:0007669"/>
    <property type="project" value="UniProtKB-UniRule"/>
</dbReference>
<feature type="binding site" evidence="7">
    <location>
        <begin position="75"/>
        <end position="77"/>
    </location>
    <ligand>
        <name>substrate</name>
    </ligand>
</feature>
<comment type="function">
    <text evidence="6 7">Catalyzes the conversion of (8S)-3',8-cyclo-7,8-dihydroguanosine 5'-triphosphate to cyclic pyranopterin monophosphate (cPMP).</text>
</comment>
<dbReference type="InterPro" id="IPR036522">
    <property type="entry name" value="MoaC_sf"/>
</dbReference>
<gene>
    <name evidence="7 10" type="primary">moaC</name>
    <name evidence="10" type="ORF">DQK91_15795</name>
    <name evidence="9" type="ORF">E8L03_16280</name>
</gene>
<dbReference type="NCBIfam" id="NF006870">
    <property type="entry name" value="PRK09364.1"/>
    <property type="match status" value="1"/>
</dbReference>
<comment type="pathway">
    <text evidence="2 7">Cofactor biosynthesis; molybdopterin biosynthesis.</text>
</comment>
<comment type="similarity">
    <text evidence="7">Belongs to the MoaC family.</text>
</comment>
<dbReference type="EC" id="4.6.1.17" evidence="3 7"/>
<dbReference type="Proteomes" id="UP000434052">
    <property type="component" value="Unassembled WGS sequence"/>
</dbReference>
<feature type="binding site" evidence="7">
    <location>
        <begin position="113"/>
        <end position="114"/>
    </location>
    <ligand>
        <name>substrate</name>
    </ligand>
</feature>
<dbReference type="HAMAP" id="MF_01224_B">
    <property type="entry name" value="MoaC_B"/>
    <property type="match status" value="1"/>
</dbReference>
<evidence type="ECO:0000313" key="12">
    <source>
        <dbReference type="Proteomes" id="UP000503251"/>
    </source>
</evidence>
<dbReference type="InterPro" id="IPR050105">
    <property type="entry name" value="MoCo_biosynth_MoaA/MoaC"/>
</dbReference>
<keyword evidence="5 7" id="KW-0456">Lyase</keyword>
<dbReference type="EMBL" id="CP039543">
    <property type="protein sequence ID" value="QJT10392.1"/>
    <property type="molecule type" value="Genomic_DNA"/>
</dbReference>
<accession>A0A6P1ZH41</accession>
<dbReference type="InterPro" id="IPR047594">
    <property type="entry name" value="MoaC_bact/euk"/>
</dbReference>
<dbReference type="EMBL" id="QMIF01000011">
    <property type="protein sequence ID" value="TVM32341.1"/>
    <property type="molecule type" value="Genomic_DNA"/>
</dbReference>
<evidence type="ECO:0000313" key="11">
    <source>
        <dbReference type="Proteomes" id="UP000434052"/>
    </source>
</evidence>
<dbReference type="PANTHER" id="PTHR22960:SF29">
    <property type="entry name" value="CYCLIC PYRANOPTERIN MONOPHOSPHATE SYNTHASE"/>
    <property type="match status" value="1"/>
</dbReference>
<evidence type="ECO:0000256" key="3">
    <source>
        <dbReference type="ARBA" id="ARBA00012575"/>
    </source>
</evidence>
<evidence type="ECO:0000259" key="8">
    <source>
        <dbReference type="Pfam" id="PF01967"/>
    </source>
</evidence>